<feature type="chain" id="PRO_5026209462" evidence="1">
    <location>
        <begin position="41"/>
        <end position="171"/>
    </location>
</feature>
<dbReference type="AlphaFoldDB" id="A0A6G8FL10"/>
<dbReference type="EMBL" id="CP049934">
    <property type="protein sequence ID" value="QIM17057.1"/>
    <property type="molecule type" value="Genomic_DNA"/>
</dbReference>
<proteinExistence type="predicted"/>
<dbReference type="NCBIfam" id="NF038134">
    <property type="entry name" value="choice_anch_M"/>
    <property type="match status" value="1"/>
</dbReference>
<reference evidence="2 3" key="1">
    <citation type="submission" date="2020-03" db="EMBL/GenBank/DDBJ databases">
        <title>Leucobacter sp. nov., isolated from beetles.</title>
        <authorList>
            <person name="Hyun D.-W."/>
            <person name="Bae J.-W."/>
        </authorList>
    </citation>
    <scope>NUCLEOTIDE SEQUENCE [LARGE SCALE GENOMIC DNA]</scope>
    <source>
        <strain evidence="2 3">HDW9B</strain>
    </source>
</reference>
<dbReference type="Proteomes" id="UP000501387">
    <property type="component" value="Chromosome"/>
</dbReference>
<feature type="signal peptide" evidence="1">
    <location>
        <begin position="1"/>
        <end position="40"/>
    </location>
</feature>
<evidence type="ECO:0000256" key="1">
    <source>
        <dbReference type="SAM" id="SignalP"/>
    </source>
</evidence>
<dbReference type="KEGG" id="lins:G7067_12615"/>
<accession>A0A6G8FL10</accession>
<gene>
    <name evidence="2" type="ORF">G7067_12615</name>
</gene>
<keyword evidence="3" id="KW-1185">Reference proteome</keyword>
<sequence length="171" mass="18282">MNRVKPTRFTPLRSLVRAAALASAIALAGLFLAAPASAFAEPGDGLDQILDPNQAQGSGQVVLDRGHVDFGPTLNTGEWIIQIHDDTASPSYWRNLEDVVLKVSDAAMLQVPDAPAYAFLGQAPGSEVWVVPQAQKPDVVWAGWNTQEPNVLGSLKLGTTLTVLGWRDRAT</sequence>
<protein>
    <submittedName>
        <fullName evidence="2">Uncharacterized protein</fullName>
    </submittedName>
</protein>
<dbReference type="RefSeq" id="WP_166324993.1">
    <property type="nucleotide sequence ID" value="NZ_CP049934.1"/>
</dbReference>
<evidence type="ECO:0000313" key="3">
    <source>
        <dbReference type="Proteomes" id="UP000501387"/>
    </source>
</evidence>
<evidence type="ECO:0000313" key="2">
    <source>
        <dbReference type="EMBL" id="QIM17057.1"/>
    </source>
</evidence>
<organism evidence="2 3">
    <name type="scientific">Leucobacter insecticola</name>
    <dbReference type="NCBI Taxonomy" id="2714934"/>
    <lineage>
        <taxon>Bacteria</taxon>
        <taxon>Bacillati</taxon>
        <taxon>Actinomycetota</taxon>
        <taxon>Actinomycetes</taxon>
        <taxon>Micrococcales</taxon>
        <taxon>Microbacteriaceae</taxon>
        <taxon>Leucobacter</taxon>
    </lineage>
</organism>
<keyword evidence="1" id="KW-0732">Signal</keyword>
<name>A0A6G8FL10_9MICO</name>